<feature type="compositionally biased region" description="Low complexity" evidence="1">
    <location>
        <begin position="1"/>
        <end position="10"/>
    </location>
</feature>
<protein>
    <submittedName>
        <fullName evidence="2">Uncharacterized protein</fullName>
    </submittedName>
</protein>
<dbReference type="AlphaFoldDB" id="A0A6A4RMX7"/>
<dbReference type="EMBL" id="VEVO01006053">
    <property type="protein sequence ID" value="KAF0021498.1"/>
    <property type="molecule type" value="Genomic_DNA"/>
</dbReference>
<proteinExistence type="predicted"/>
<organism evidence="2 3">
    <name type="scientific">Scophthalmus maximus</name>
    <name type="common">Turbot</name>
    <name type="synonym">Psetta maxima</name>
    <dbReference type="NCBI Taxonomy" id="52904"/>
    <lineage>
        <taxon>Eukaryota</taxon>
        <taxon>Metazoa</taxon>
        <taxon>Chordata</taxon>
        <taxon>Craniata</taxon>
        <taxon>Vertebrata</taxon>
        <taxon>Euteleostomi</taxon>
        <taxon>Actinopterygii</taxon>
        <taxon>Neopterygii</taxon>
        <taxon>Teleostei</taxon>
        <taxon>Neoteleostei</taxon>
        <taxon>Acanthomorphata</taxon>
        <taxon>Carangaria</taxon>
        <taxon>Pleuronectiformes</taxon>
        <taxon>Pleuronectoidei</taxon>
        <taxon>Scophthalmidae</taxon>
        <taxon>Scophthalmus</taxon>
    </lineage>
</organism>
<name>A0A6A4RMX7_SCOMX</name>
<evidence type="ECO:0000313" key="2">
    <source>
        <dbReference type="EMBL" id="KAF0021498.1"/>
    </source>
</evidence>
<feature type="region of interest" description="Disordered" evidence="1">
    <location>
        <begin position="1"/>
        <end position="51"/>
    </location>
</feature>
<comment type="caution">
    <text evidence="2">The sequence shown here is derived from an EMBL/GenBank/DDBJ whole genome shotgun (WGS) entry which is preliminary data.</text>
</comment>
<reference evidence="2 3" key="1">
    <citation type="submission" date="2019-06" db="EMBL/GenBank/DDBJ databases">
        <title>Draft genomes of female and male turbot (Scophthalmus maximus).</title>
        <authorList>
            <person name="Xu H."/>
            <person name="Xu X.-W."/>
            <person name="Shao C."/>
            <person name="Chen S."/>
        </authorList>
    </citation>
    <scope>NUCLEOTIDE SEQUENCE [LARGE SCALE GENOMIC DNA]</scope>
    <source>
        <strain evidence="2">Ysfricsl-2016a</strain>
        <tissue evidence="2">Blood</tissue>
    </source>
</reference>
<accession>A0A6A4RMX7</accession>
<gene>
    <name evidence="2" type="ORF">F2P81_026249</name>
</gene>
<feature type="region of interest" description="Disordered" evidence="1">
    <location>
        <begin position="78"/>
        <end position="98"/>
    </location>
</feature>
<feature type="compositionally biased region" description="Basic and acidic residues" evidence="1">
    <location>
        <begin position="82"/>
        <end position="98"/>
    </location>
</feature>
<evidence type="ECO:0000256" key="1">
    <source>
        <dbReference type="SAM" id="MobiDB-lite"/>
    </source>
</evidence>
<dbReference type="Proteomes" id="UP000438429">
    <property type="component" value="Unassembled WGS sequence"/>
</dbReference>
<feature type="compositionally biased region" description="Basic and acidic residues" evidence="1">
    <location>
        <begin position="28"/>
        <end position="48"/>
    </location>
</feature>
<sequence>MDSIYPPRYRYSPERRRKAAAASSQSEEFQRDAGRGRRASGERTRRPDSLLPPHFLFTSPFNSFLSSSEPNRLTLKPVATERQIEKDPECSTTPTDEHRTSCSALWWSIRNSTLLFMLCIYQVHT</sequence>
<evidence type="ECO:0000313" key="3">
    <source>
        <dbReference type="Proteomes" id="UP000438429"/>
    </source>
</evidence>